<evidence type="ECO:0000256" key="6">
    <source>
        <dbReference type="ARBA" id="ARBA00023033"/>
    </source>
</evidence>
<dbReference type="InterPro" id="IPR017972">
    <property type="entry name" value="Cyt_P450_CS"/>
</dbReference>
<accession>A0A6J6B694</accession>
<dbReference type="GO" id="GO:0005506">
    <property type="term" value="F:iron ion binding"/>
    <property type="evidence" value="ECO:0007669"/>
    <property type="project" value="InterPro"/>
</dbReference>
<comment type="similarity">
    <text evidence="1">Belongs to the cytochrome P450 family.</text>
</comment>
<evidence type="ECO:0000256" key="5">
    <source>
        <dbReference type="ARBA" id="ARBA00023004"/>
    </source>
</evidence>
<keyword evidence="3" id="KW-0479">Metal-binding</keyword>
<dbReference type="InterPro" id="IPR036396">
    <property type="entry name" value="Cyt_P450_sf"/>
</dbReference>
<dbReference type="GO" id="GO:0016705">
    <property type="term" value="F:oxidoreductase activity, acting on paired donors, with incorporation or reduction of molecular oxygen"/>
    <property type="evidence" value="ECO:0007669"/>
    <property type="project" value="InterPro"/>
</dbReference>
<dbReference type="PANTHER" id="PTHR46696:SF1">
    <property type="entry name" value="CYTOCHROME P450 YJIB-RELATED"/>
    <property type="match status" value="1"/>
</dbReference>
<evidence type="ECO:0000313" key="7">
    <source>
        <dbReference type="EMBL" id="CAB4534602.1"/>
    </source>
</evidence>
<keyword evidence="5" id="KW-0408">Iron</keyword>
<proteinExistence type="inferred from homology"/>
<dbReference type="GO" id="GO:0004497">
    <property type="term" value="F:monooxygenase activity"/>
    <property type="evidence" value="ECO:0007669"/>
    <property type="project" value="UniProtKB-KW"/>
</dbReference>
<reference evidence="7" key="1">
    <citation type="submission" date="2020-05" db="EMBL/GenBank/DDBJ databases">
        <authorList>
            <person name="Chiriac C."/>
            <person name="Salcher M."/>
            <person name="Ghai R."/>
            <person name="Kavagutti S V."/>
        </authorList>
    </citation>
    <scope>NUCLEOTIDE SEQUENCE</scope>
</reference>
<dbReference type="SUPFAM" id="SSF48264">
    <property type="entry name" value="Cytochrome P450"/>
    <property type="match status" value="1"/>
</dbReference>
<keyword evidence="6" id="KW-0503">Monooxygenase</keyword>
<keyword evidence="2" id="KW-0349">Heme</keyword>
<evidence type="ECO:0000256" key="2">
    <source>
        <dbReference type="ARBA" id="ARBA00022617"/>
    </source>
</evidence>
<dbReference type="InterPro" id="IPR001128">
    <property type="entry name" value="Cyt_P450"/>
</dbReference>
<protein>
    <submittedName>
        <fullName evidence="7">Unannotated protein</fullName>
    </submittedName>
</protein>
<dbReference type="InterPro" id="IPR002397">
    <property type="entry name" value="Cyt_P450_B"/>
</dbReference>
<evidence type="ECO:0000256" key="1">
    <source>
        <dbReference type="ARBA" id="ARBA00010617"/>
    </source>
</evidence>
<dbReference type="EMBL" id="CAEZSK010000019">
    <property type="protein sequence ID" value="CAB4534602.1"/>
    <property type="molecule type" value="Genomic_DNA"/>
</dbReference>
<sequence length="401" mass="45192">MTSAFLSKEYFDDPYVIYRDFHANSPIFWHPDIKAWIISSYSEVEKGLSNSDLNAGERISSATSHLSPAEKEEFSKIINTLSNWIVFQDPPKHTRLRKLVNKSFTPRSIEAFRPKIEKIVDDLLTQALAKKEFDFVSEISSRLPAIVICELLGIPEDRQADVRRWSDKHAGFSASAQVGYEAAKQANDASIEAETYLFSLFNDLRKNPGDNLLSKLLVSDSDEERLTDEELAALIIQLFFAGFETTEGLIGNLMLALHNNPVEKQKLTLHPEKIESAVEEALRYDSSILKQSRVASVDLEIAGQKISKGDYCHFMIGAANRDPRKYANPDSFIIDREDLNHSSFGHGIHFCIGAPLARLETKALLEALLKRAPQLRVLEQEIVYPQLFAVRKPLSLLVSTN</sequence>
<keyword evidence="4" id="KW-0560">Oxidoreductase</keyword>
<dbReference type="FunFam" id="1.10.630.10:FF:000018">
    <property type="entry name" value="Cytochrome P450 monooxygenase"/>
    <property type="match status" value="1"/>
</dbReference>
<organism evidence="7">
    <name type="scientific">freshwater metagenome</name>
    <dbReference type="NCBI Taxonomy" id="449393"/>
    <lineage>
        <taxon>unclassified sequences</taxon>
        <taxon>metagenomes</taxon>
        <taxon>ecological metagenomes</taxon>
    </lineage>
</organism>
<dbReference type="CDD" id="cd20625">
    <property type="entry name" value="CYP164-like"/>
    <property type="match status" value="1"/>
</dbReference>
<dbReference type="AlphaFoldDB" id="A0A6J6B694"/>
<dbReference type="PROSITE" id="PS00086">
    <property type="entry name" value="CYTOCHROME_P450"/>
    <property type="match status" value="1"/>
</dbReference>
<dbReference type="PRINTS" id="PR00359">
    <property type="entry name" value="BP450"/>
</dbReference>
<evidence type="ECO:0000256" key="3">
    <source>
        <dbReference type="ARBA" id="ARBA00022723"/>
    </source>
</evidence>
<gene>
    <name evidence="7" type="ORF">UFOPK1419_00253</name>
</gene>
<dbReference type="Gene3D" id="1.10.630.10">
    <property type="entry name" value="Cytochrome P450"/>
    <property type="match status" value="1"/>
</dbReference>
<name>A0A6J6B694_9ZZZZ</name>
<evidence type="ECO:0000256" key="4">
    <source>
        <dbReference type="ARBA" id="ARBA00023002"/>
    </source>
</evidence>
<dbReference type="PANTHER" id="PTHR46696">
    <property type="entry name" value="P450, PUTATIVE (EUROFUNG)-RELATED"/>
    <property type="match status" value="1"/>
</dbReference>
<dbReference type="Pfam" id="PF00067">
    <property type="entry name" value="p450"/>
    <property type="match status" value="2"/>
</dbReference>
<dbReference type="GO" id="GO:0020037">
    <property type="term" value="F:heme binding"/>
    <property type="evidence" value="ECO:0007669"/>
    <property type="project" value="InterPro"/>
</dbReference>